<dbReference type="Proteomes" id="UP000244309">
    <property type="component" value="Unassembled WGS sequence"/>
</dbReference>
<evidence type="ECO:0000313" key="2">
    <source>
        <dbReference type="EMBL" id="PVH21234.1"/>
    </source>
</evidence>
<dbReference type="VEuPathDB" id="FungiDB:CXQ85_000203"/>
<dbReference type="AlphaFoldDB" id="A0A2V1ATY9"/>
<organism evidence="2 3">
    <name type="scientific">Candidozyma haemuli</name>
    <dbReference type="NCBI Taxonomy" id="45357"/>
    <lineage>
        <taxon>Eukaryota</taxon>
        <taxon>Fungi</taxon>
        <taxon>Dikarya</taxon>
        <taxon>Ascomycota</taxon>
        <taxon>Saccharomycotina</taxon>
        <taxon>Pichiomycetes</taxon>
        <taxon>Metschnikowiaceae</taxon>
        <taxon>Candidozyma</taxon>
    </lineage>
</organism>
<dbReference type="RefSeq" id="XP_025342174.1">
    <property type="nucleotide sequence ID" value="XM_025483959.1"/>
</dbReference>
<gene>
    <name evidence="2" type="ORF">CXQ85_000203</name>
</gene>
<sequence>MSIIVRSFCPSSQTGWWAIMGAKANHTYAMAQSSRTPSPVEDDSERTTDSEHRRKRDKLKAIFMWRRSAVSTEGSMSGEPEQASGPQETYGSEGDATVIRTPLSNDKAAIEDKDACYKVPFNYGPGLSTTEVHTLTAQRV</sequence>
<evidence type="ECO:0000256" key="1">
    <source>
        <dbReference type="SAM" id="MobiDB-lite"/>
    </source>
</evidence>
<name>A0A2V1ATY9_9ASCO</name>
<dbReference type="GeneID" id="37005536"/>
<feature type="region of interest" description="Disordered" evidence="1">
    <location>
        <begin position="70"/>
        <end position="96"/>
    </location>
</feature>
<proteinExistence type="predicted"/>
<keyword evidence="3" id="KW-1185">Reference proteome</keyword>
<reference evidence="2 3" key="1">
    <citation type="submission" date="2017-12" db="EMBL/GenBank/DDBJ databases">
        <title>Genome Sequence of a Multidrug-Resistant Candida haemulonii Isolate from a Patient with Chronic Leg Ulcers in Israel.</title>
        <authorList>
            <person name="Chow N.A."/>
            <person name="Gade L."/>
            <person name="Batra D."/>
            <person name="Rowe L.A."/>
            <person name="Ben-Ami R."/>
            <person name="Loparev V.N."/>
            <person name="Litvintseva A.P."/>
        </authorList>
    </citation>
    <scope>NUCLEOTIDE SEQUENCE [LARGE SCALE GENOMIC DNA]</scope>
    <source>
        <strain evidence="2 3">B11899</strain>
    </source>
</reference>
<feature type="region of interest" description="Disordered" evidence="1">
    <location>
        <begin position="30"/>
        <end position="57"/>
    </location>
</feature>
<dbReference type="EMBL" id="PKFO01000005">
    <property type="protein sequence ID" value="PVH21234.1"/>
    <property type="molecule type" value="Genomic_DNA"/>
</dbReference>
<evidence type="ECO:0000313" key="3">
    <source>
        <dbReference type="Proteomes" id="UP000244309"/>
    </source>
</evidence>
<comment type="caution">
    <text evidence="2">The sequence shown here is derived from an EMBL/GenBank/DDBJ whole genome shotgun (WGS) entry which is preliminary data.</text>
</comment>
<accession>A0A2V1ATY9</accession>
<protein>
    <submittedName>
        <fullName evidence="2">Uncharacterized protein</fullName>
    </submittedName>
</protein>